<accession>A0A1U7WFL6</accession>
<dbReference type="AlphaFoldDB" id="A0A1U7WFL6"/>
<organism evidence="1 2">
    <name type="scientific">Nicotiana sylvestris</name>
    <name type="common">Wood tobacco</name>
    <name type="synonym">South American tobacco</name>
    <dbReference type="NCBI Taxonomy" id="4096"/>
    <lineage>
        <taxon>Eukaryota</taxon>
        <taxon>Viridiplantae</taxon>
        <taxon>Streptophyta</taxon>
        <taxon>Embryophyta</taxon>
        <taxon>Tracheophyta</taxon>
        <taxon>Spermatophyta</taxon>
        <taxon>Magnoliopsida</taxon>
        <taxon>eudicotyledons</taxon>
        <taxon>Gunneridae</taxon>
        <taxon>Pentapetalae</taxon>
        <taxon>asterids</taxon>
        <taxon>lamiids</taxon>
        <taxon>Solanales</taxon>
        <taxon>Solanaceae</taxon>
        <taxon>Nicotianoideae</taxon>
        <taxon>Nicotianeae</taxon>
        <taxon>Nicotiana</taxon>
    </lineage>
</organism>
<protein>
    <submittedName>
        <fullName evidence="2">Uncharacterized protein LOC104223310 isoform X1</fullName>
    </submittedName>
</protein>
<keyword evidence="1" id="KW-1185">Reference proteome</keyword>
<proteinExistence type="predicted"/>
<reference evidence="1" key="1">
    <citation type="journal article" date="2013" name="Genome Biol.">
        <title>Reference genomes and transcriptomes of Nicotiana sylvestris and Nicotiana tomentosiformis.</title>
        <authorList>
            <person name="Sierro N."/>
            <person name="Battey J.N."/>
            <person name="Ouadi S."/>
            <person name="Bovet L."/>
            <person name="Goepfert S."/>
            <person name="Bakaher N."/>
            <person name="Peitsch M.C."/>
            <person name="Ivanov N.V."/>
        </authorList>
    </citation>
    <scope>NUCLEOTIDE SEQUENCE [LARGE SCALE GENOMIC DNA]</scope>
</reference>
<evidence type="ECO:0000313" key="1">
    <source>
        <dbReference type="Proteomes" id="UP000189701"/>
    </source>
</evidence>
<sequence>MPKSETLYSTVQCQIFIYLYLIYGMHSHHSSVIIIILSPEVKLSDLWTLGLLPGGFSFKGQRHYLRLSFGLLLKKRFEPCGGKFEGRSYFRGMSWPSLDSGAGPSSA</sequence>
<evidence type="ECO:0000313" key="2">
    <source>
        <dbReference type="RefSeq" id="XP_009773025.1"/>
    </source>
</evidence>
<reference evidence="2" key="2">
    <citation type="submission" date="2025-08" db="UniProtKB">
        <authorList>
            <consortium name="RefSeq"/>
        </authorList>
    </citation>
    <scope>IDENTIFICATION</scope>
    <source>
        <tissue evidence="2">Leaf</tissue>
    </source>
</reference>
<dbReference type="RefSeq" id="XP_009773025.1">
    <property type="nucleotide sequence ID" value="XM_009774723.1"/>
</dbReference>
<name>A0A1U7WFL6_NICSY</name>
<gene>
    <name evidence="2" type="primary">LOC104223310</name>
</gene>
<dbReference type="Proteomes" id="UP000189701">
    <property type="component" value="Unplaced"/>
</dbReference>